<name>A0A254N2G7_9BURK</name>
<dbReference type="AlphaFoldDB" id="A0A254N2G7"/>
<evidence type="ECO:0000313" key="4">
    <source>
        <dbReference type="Proteomes" id="UP000197446"/>
    </source>
</evidence>
<feature type="region of interest" description="Disordered" evidence="1">
    <location>
        <begin position="64"/>
        <end position="84"/>
    </location>
</feature>
<keyword evidence="2" id="KW-0732">Signal</keyword>
<keyword evidence="4" id="KW-1185">Reference proteome</keyword>
<dbReference type="Proteomes" id="UP000197446">
    <property type="component" value="Unassembled WGS sequence"/>
</dbReference>
<gene>
    <name evidence="3" type="ORF">CDO81_26265</name>
</gene>
<protein>
    <recommendedName>
        <fullName evidence="5">Entry exclusion lipoprotein TrbK</fullName>
    </recommendedName>
</protein>
<comment type="caution">
    <text evidence="3">The sequence shown here is derived from an EMBL/GenBank/DDBJ whole genome shotgun (WGS) entry which is preliminary data.</text>
</comment>
<evidence type="ECO:0000256" key="1">
    <source>
        <dbReference type="SAM" id="MobiDB-lite"/>
    </source>
</evidence>
<dbReference type="OrthoDB" id="9957128at2"/>
<accession>A0A254N2G7</accession>
<evidence type="ECO:0000313" key="3">
    <source>
        <dbReference type="EMBL" id="OWQ98618.1"/>
    </source>
</evidence>
<reference evidence="3 4" key="1">
    <citation type="journal article" date="2007" name="Int. J. Syst. Evol. Microbiol.">
        <title>Description of Pelomonas aquatica sp. nov. and Pelomonas puraquae sp. nov., isolated from industrial and haemodialysis water.</title>
        <authorList>
            <person name="Gomila M."/>
            <person name="Bowien B."/>
            <person name="Falsen E."/>
            <person name="Moore E.R."/>
            <person name="Lalucat J."/>
        </authorList>
    </citation>
    <scope>NUCLEOTIDE SEQUENCE [LARGE SCALE GENOMIC DNA]</scope>
    <source>
        <strain evidence="3 4">CCUG 52769</strain>
    </source>
</reference>
<feature type="chain" id="PRO_5013213767" description="Entry exclusion lipoprotein TrbK" evidence="2">
    <location>
        <begin position="20"/>
        <end position="84"/>
    </location>
</feature>
<organism evidence="3 4">
    <name type="scientific">Roseateles puraquae</name>
    <dbReference type="NCBI Taxonomy" id="431059"/>
    <lineage>
        <taxon>Bacteria</taxon>
        <taxon>Pseudomonadati</taxon>
        <taxon>Pseudomonadota</taxon>
        <taxon>Betaproteobacteria</taxon>
        <taxon>Burkholderiales</taxon>
        <taxon>Sphaerotilaceae</taxon>
        <taxon>Roseateles</taxon>
    </lineage>
</organism>
<proteinExistence type="predicted"/>
<dbReference type="RefSeq" id="WP_088486230.1">
    <property type="nucleotide sequence ID" value="NZ_JBCNLH010000007.1"/>
</dbReference>
<dbReference type="EMBL" id="NISI01000020">
    <property type="protein sequence ID" value="OWQ98618.1"/>
    <property type="molecule type" value="Genomic_DNA"/>
</dbReference>
<sequence>MKSFAVLGAATLLSLSGCAVPEAGPRQVAQADEPQTDVVCFFEAVTGTNRKVRRCMSREEYNKGMESAQRLGNEIKIPPPPPQP</sequence>
<evidence type="ECO:0000256" key="2">
    <source>
        <dbReference type="SAM" id="SignalP"/>
    </source>
</evidence>
<evidence type="ECO:0008006" key="5">
    <source>
        <dbReference type="Google" id="ProtNLM"/>
    </source>
</evidence>
<feature type="signal peptide" evidence="2">
    <location>
        <begin position="1"/>
        <end position="19"/>
    </location>
</feature>
<dbReference type="PROSITE" id="PS51257">
    <property type="entry name" value="PROKAR_LIPOPROTEIN"/>
    <property type="match status" value="1"/>
</dbReference>